<sequence>MSQVKLAVYTPLLLLSILTNSPLFDLFWSLAGTAADTEYTTNMVAAQLELHSLNTGRVSRVTSACQLLKQYLFRYQGHIGAALYVPSDDLAALTWMWQQKDTEST</sequence>
<dbReference type="AlphaFoldDB" id="A0A7J7KG53"/>
<evidence type="ECO:0000313" key="2">
    <source>
        <dbReference type="Proteomes" id="UP000593567"/>
    </source>
</evidence>
<dbReference type="SUPFAM" id="SSF56235">
    <property type="entry name" value="N-terminal nucleophile aminohydrolases (Ntn hydrolases)"/>
    <property type="match status" value="1"/>
</dbReference>
<dbReference type="GO" id="GO:0051603">
    <property type="term" value="P:proteolysis involved in protein catabolic process"/>
    <property type="evidence" value="ECO:0007669"/>
    <property type="project" value="InterPro"/>
</dbReference>
<dbReference type="InterPro" id="IPR029055">
    <property type="entry name" value="Ntn_hydrolases_N"/>
</dbReference>
<dbReference type="InterPro" id="IPR001353">
    <property type="entry name" value="Proteasome_sua/b"/>
</dbReference>
<dbReference type="GO" id="GO:0005839">
    <property type="term" value="C:proteasome core complex"/>
    <property type="evidence" value="ECO:0007669"/>
    <property type="project" value="InterPro"/>
</dbReference>
<dbReference type="Pfam" id="PF00227">
    <property type="entry name" value="Proteasome"/>
    <property type="match status" value="1"/>
</dbReference>
<organism evidence="1 2">
    <name type="scientific">Bugula neritina</name>
    <name type="common">Brown bryozoan</name>
    <name type="synonym">Sertularia neritina</name>
    <dbReference type="NCBI Taxonomy" id="10212"/>
    <lineage>
        <taxon>Eukaryota</taxon>
        <taxon>Metazoa</taxon>
        <taxon>Spiralia</taxon>
        <taxon>Lophotrochozoa</taxon>
        <taxon>Bryozoa</taxon>
        <taxon>Gymnolaemata</taxon>
        <taxon>Cheilostomatida</taxon>
        <taxon>Flustrina</taxon>
        <taxon>Buguloidea</taxon>
        <taxon>Bugulidae</taxon>
        <taxon>Bugula</taxon>
    </lineage>
</organism>
<reference evidence="1" key="1">
    <citation type="submission" date="2020-06" db="EMBL/GenBank/DDBJ databases">
        <title>Draft genome of Bugula neritina, a colonial animal packing powerful symbionts and potential medicines.</title>
        <authorList>
            <person name="Rayko M."/>
        </authorList>
    </citation>
    <scope>NUCLEOTIDE SEQUENCE [LARGE SCALE GENOMIC DNA]</scope>
    <source>
        <strain evidence="1">Kwan_BN1</strain>
    </source>
</reference>
<dbReference type="Gene3D" id="3.60.20.10">
    <property type="entry name" value="Glutamine Phosphoribosylpyrophosphate, subunit 1, domain 1"/>
    <property type="match status" value="1"/>
</dbReference>
<proteinExistence type="predicted"/>
<gene>
    <name evidence="1" type="ORF">EB796_005225</name>
</gene>
<dbReference type="EMBL" id="VXIV02000717">
    <property type="protein sequence ID" value="KAF6036466.1"/>
    <property type="molecule type" value="Genomic_DNA"/>
</dbReference>
<accession>A0A7J7KG53</accession>
<comment type="caution">
    <text evidence="1">The sequence shown here is derived from an EMBL/GenBank/DDBJ whole genome shotgun (WGS) entry which is preliminary data.</text>
</comment>
<dbReference type="OrthoDB" id="429533at2759"/>
<protein>
    <submittedName>
        <fullName evidence="1">PUP1</fullName>
    </submittedName>
</protein>
<keyword evidence="2" id="KW-1185">Reference proteome</keyword>
<name>A0A7J7KG53_BUGNE</name>
<dbReference type="Proteomes" id="UP000593567">
    <property type="component" value="Unassembled WGS sequence"/>
</dbReference>
<evidence type="ECO:0000313" key="1">
    <source>
        <dbReference type="EMBL" id="KAF6036466.1"/>
    </source>
</evidence>